<accession>A0A7C4EYL3</accession>
<dbReference type="PROSITE" id="PS50902">
    <property type="entry name" value="FLAVODOXIN_LIKE"/>
    <property type="match status" value="1"/>
</dbReference>
<name>A0A7C4EYL3_9BACT</name>
<dbReference type="SUPFAM" id="SSF52218">
    <property type="entry name" value="Flavoproteins"/>
    <property type="match status" value="1"/>
</dbReference>
<dbReference type="GO" id="GO:0010181">
    <property type="term" value="F:FMN binding"/>
    <property type="evidence" value="ECO:0007669"/>
    <property type="project" value="InterPro"/>
</dbReference>
<protein>
    <submittedName>
        <fullName evidence="2">Flavodoxin</fullName>
    </submittedName>
</protein>
<feature type="domain" description="Flavodoxin-like" evidence="1">
    <location>
        <begin position="3"/>
        <end position="175"/>
    </location>
</feature>
<sequence length="177" mass="19686">MKILNLYYSSTGNTEKVAQEIERAAREAGHEIKTVKVKADSEVDILGFDLVFIGSGVYTWLPGKPMLDFLDKTRQRYSQAGEIKPSSPRRPGKKAVVYCSFGGAHTGVNEALPAVKYMGQLFDHLGYEILSEWYFVGEYHGRLAPYSTTGRMGDITGRPSRADLDDVAQRVHGVLRV</sequence>
<dbReference type="EMBL" id="DTGT01000391">
    <property type="protein sequence ID" value="HGH61997.1"/>
    <property type="molecule type" value="Genomic_DNA"/>
</dbReference>
<proteinExistence type="predicted"/>
<gene>
    <name evidence="2" type="ORF">ENV54_11955</name>
</gene>
<dbReference type="InterPro" id="IPR008254">
    <property type="entry name" value="Flavodoxin/NO_synth"/>
</dbReference>
<evidence type="ECO:0000259" key="1">
    <source>
        <dbReference type="PROSITE" id="PS50902"/>
    </source>
</evidence>
<dbReference type="AlphaFoldDB" id="A0A7C4EYL3"/>
<dbReference type="Gene3D" id="3.40.50.360">
    <property type="match status" value="1"/>
</dbReference>
<dbReference type="Pfam" id="PF00258">
    <property type="entry name" value="Flavodoxin_1"/>
    <property type="match status" value="1"/>
</dbReference>
<evidence type="ECO:0000313" key="2">
    <source>
        <dbReference type="EMBL" id="HGH61997.1"/>
    </source>
</evidence>
<reference evidence="2" key="1">
    <citation type="journal article" date="2020" name="mSystems">
        <title>Genome- and Community-Level Interaction Insights into Carbon Utilization and Element Cycling Functions of Hydrothermarchaeota in Hydrothermal Sediment.</title>
        <authorList>
            <person name="Zhou Z."/>
            <person name="Liu Y."/>
            <person name="Xu W."/>
            <person name="Pan J."/>
            <person name="Luo Z.H."/>
            <person name="Li M."/>
        </authorList>
    </citation>
    <scope>NUCLEOTIDE SEQUENCE [LARGE SCALE GENOMIC DNA]</scope>
    <source>
        <strain evidence="2">SpSt-769</strain>
    </source>
</reference>
<dbReference type="InterPro" id="IPR029039">
    <property type="entry name" value="Flavoprotein-like_sf"/>
</dbReference>
<comment type="caution">
    <text evidence="2">The sequence shown here is derived from an EMBL/GenBank/DDBJ whole genome shotgun (WGS) entry which is preliminary data.</text>
</comment>
<organism evidence="2">
    <name type="scientific">Desulfomonile tiedjei</name>
    <dbReference type="NCBI Taxonomy" id="2358"/>
    <lineage>
        <taxon>Bacteria</taxon>
        <taxon>Pseudomonadati</taxon>
        <taxon>Thermodesulfobacteriota</taxon>
        <taxon>Desulfomonilia</taxon>
        <taxon>Desulfomonilales</taxon>
        <taxon>Desulfomonilaceae</taxon>
        <taxon>Desulfomonile</taxon>
    </lineage>
</organism>